<evidence type="ECO:0000313" key="3">
    <source>
        <dbReference type="Proteomes" id="UP000008311"/>
    </source>
</evidence>
<evidence type="ECO:0000256" key="1">
    <source>
        <dbReference type="ARBA" id="ARBA00009124"/>
    </source>
</evidence>
<dbReference type="STRING" id="3988.B9T2Q3"/>
<keyword evidence="3" id="KW-1185">Reference proteome</keyword>
<organism evidence="2 3">
    <name type="scientific">Ricinus communis</name>
    <name type="common">Castor bean</name>
    <dbReference type="NCBI Taxonomy" id="3988"/>
    <lineage>
        <taxon>Eukaryota</taxon>
        <taxon>Viridiplantae</taxon>
        <taxon>Streptophyta</taxon>
        <taxon>Embryophyta</taxon>
        <taxon>Tracheophyta</taxon>
        <taxon>Spermatophyta</taxon>
        <taxon>Magnoliopsida</taxon>
        <taxon>eudicotyledons</taxon>
        <taxon>Gunneridae</taxon>
        <taxon>Pentapetalae</taxon>
        <taxon>rosids</taxon>
        <taxon>fabids</taxon>
        <taxon>Malpighiales</taxon>
        <taxon>Euphorbiaceae</taxon>
        <taxon>Acalyphoideae</taxon>
        <taxon>Acalypheae</taxon>
        <taxon>Ricinus</taxon>
    </lineage>
</organism>
<dbReference type="InterPro" id="IPR001141">
    <property type="entry name" value="Ribosomal_eL27"/>
</dbReference>
<proteinExistence type="inferred from homology"/>
<dbReference type="InterPro" id="IPR008991">
    <property type="entry name" value="Translation_prot_SH3-like_sf"/>
</dbReference>
<keyword evidence="2" id="KW-0689">Ribosomal protein</keyword>
<evidence type="ECO:0000313" key="2">
    <source>
        <dbReference type="EMBL" id="EEF29856.1"/>
    </source>
</evidence>
<dbReference type="InParanoid" id="B9T2Q3"/>
<protein>
    <submittedName>
        <fullName evidence="2">60S ribosomal protein L27e, putative</fullName>
    </submittedName>
</protein>
<dbReference type="GO" id="GO:0003735">
    <property type="term" value="F:structural constituent of ribosome"/>
    <property type="evidence" value="ECO:0000318"/>
    <property type="project" value="GO_Central"/>
</dbReference>
<dbReference type="Gene3D" id="2.30.30.770">
    <property type="match status" value="2"/>
</dbReference>
<dbReference type="GO" id="GO:0022625">
    <property type="term" value="C:cytosolic large ribosomal subunit"/>
    <property type="evidence" value="ECO:0000318"/>
    <property type="project" value="GO_Central"/>
</dbReference>
<dbReference type="Proteomes" id="UP000008311">
    <property type="component" value="Unassembled WGS sequence"/>
</dbReference>
<gene>
    <name evidence="2" type="ORF">RCOM_0243800</name>
</gene>
<comment type="similarity">
    <text evidence="1">Belongs to the eukaryotic ribosomal protein eL27 family.</text>
</comment>
<dbReference type="InterPro" id="IPR038655">
    <property type="entry name" value="Ribosomal_eL27_sf"/>
</dbReference>
<reference evidence="3" key="1">
    <citation type="journal article" date="2010" name="Nat. Biotechnol.">
        <title>Draft genome sequence of the oilseed species Ricinus communis.</title>
        <authorList>
            <person name="Chan A.P."/>
            <person name="Crabtree J."/>
            <person name="Zhao Q."/>
            <person name="Lorenzi H."/>
            <person name="Orvis J."/>
            <person name="Puiu D."/>
            <person name="Melake-Berhan A."/>
            <person name="Jones K.M."/>
            <person name="Redman J."/>
            <person name="Chen G."/>
            <person name="Cahoon E.B."/>
            <person name="Gedil M."/>
            <person name="Stanke M."/>
            <person name="Haas B.J."/>
            <person name="Wortman J.R."/>
            <person name="Fraser-Liggett C.M."/>
            <person name="Ravel J."/>
            <person name="Rabinowicz P.D."/>
        </authorList>
    </citation>
    <scope>NUCLEOTIDE SEQUENCE [LARGE SCALE GENOMIC DNA]</scope>
    <source>
        <strain evidence="3">cv. Hale</strain>
    </source>
</reference>
<dbReference type="PANTHER" id="PTHR10497">
    <property type="entry name" value="60S RIBOSOMAL PROTEIN L27"/>
    <property type="match status" value="1"/>
</dbReference>
<dbReference type="Pfam" id="PF01777">
    <property type="entry name" value="Ribosomal_L27e"/>
    <property type="match status" value="1"/>
</dbReference>
<dbReference type="SUPFAM" id="SSF50104">
    <property type="entry name" value="Translation proteins SH3-like domain"/>
    <property type="match status" value="1"/>
</dbReference>
<dbReference type="GO" id="GO:0006412">
    <property type="term" value="P:translation"/>
    <property type="evidence" value="ECO:0007669"/>
    <property type="project" value="InterPro"/>
</dbReference>
<name>B9T2Q3_RICCO</name>
<dbReference type="AlphaFoldDB" id="B9T2Q3"/>
<keyword evidence="2" id="KW-0687">Ribonucleoprotein</keyword>
<sequence length="113" mass="12991">MVKFLKPNKVVILMQGRYAGRKAYPAKVIKKDSATKTAKKSRVKALMKVVNCNHLMLTRYTLDVDLKDVATLDALVTKDKKVTRKRDQEERQLPRHQSLTVCLILLLREGLKE</sequence>
<dbReference type="eggNOG" id="KOG3418">
    <property type="taxonomic scope" value="Eukaryota"/>
</dbReference>
<dbReference type="EMBL" id="EQ974389">
    <property type="protein sequence ID" value="EEF29856.1"/>
    <property type="molecule type" value="Genomic_DNA"/>
</dbReference>
<accession>B9T2Q3</accession>